<keyword evidence="3" id="KW-1185">Reference proteome</keyword>
<evidence type="ECO:0008006" key="4">
    <source>
        <dbReference type="Google" id="ProtNLM"/>
    </source>
</evidence>
<sequence length="191" mass="21770">MEVNVNNNLRIMKRTRKSRKLDVFVIIFSFLVIGGAVYLTSSNTGGSAPTGFERIEELTVEETMNRANLDIPELKELPFTPSKEEGTLLITKFGGNKEHHRVELHFINEETSEELYYIASQKEQDLLEYEQLQVEEMELANKRMGKYAELDIGEGIEWLENGAVYGLYHHTLKGQEPLGADVMVEMANSIK</sequence>
<keyword evidence="1" id="KW-1133">Transmembrane helix</keyword>
<dbReference type="Proteomes" id="UP001597318">
    <property type="component" value="Unassembled WGS sequence"/>
</dbReference>
<feature type="transmembrane region" description="Helical" evidence="1">
    <location>
        <begin position="21"/>
        <end position="39"/>
    </location>
</feature>
<evidence type="ECO:0000313" key="3">
    <source>
        <dbReference type="Proteomes" id="UP001597318"/>
    </source>
</evidence>
<evidence type="ECO:0000313" key="2">
    <source>
        <dbReference type="EMBL" id="MFD2214732.1"/>
    </source>
</evidence>
<reference evidence="3" key="1">
    <citation type="journal article" date="2019" name="Int. J. Syst. Evol. Microbiol.">
        <title>The Global Catalogue of Microorganisms (GCM) 10K type strain sequencing project: providing services to taxonomists for standard genome sequencing and annotation.</title>
        <authorList>
            <consortium name="The Broad Institute Genomics Platform"/>
            <consortium name="The Broad Institute Genome Sequencing Center for Infectious Disease"/>
            <person name="Wu L."/>
            <person name="Ma J."/>
        </authorList>
    </citation>
    <scope>NUCLEOTIDE SEQUENCE [LARGE SCALE GENOMIC DNA]</scope>
    <source>
        <strain evidence="3">CGMCC 1.15474</strain>
    </source>
</reference>
<comment type="caution">
    <text evidence="2">The sequence shown here is derived from an EMBL/GenBank/DDBJ whole genome shotgun (WGS) entry which is preliminary data.</text>
</comment>
<name>A0ABW5BX60_9BACI</name>
<proteinExistence type="predicted"/>
<protein>
    <recommendedName>
        <fullName evidence="4">DUF4367 domain-containing protein</fullName>
    </recommendedName>
</protein>
<dbReference type="EMBL" id="JBHUIK010000003">
    <property type="protein sequence ID" value="MFD2214732.1"/>
    <property type="molecule type" value="Genomic_DNA"/>
</dbReference>
<keyword evidence="1" id="KW-0812">Transmembrane</keyword>
<keyword evidence="1" id="KW-0472">Membrane</keyword>
<gene>
    <name evidence="2" type="ORF">ACFSKK_13665</name>
</gene>
<accession>A0ABW5BX60</accession>
<organism evidence="2 3">
    <name type="scientific">Metabacillus endolithicus</name>
    <dbReference type="NCBI Taxonomy" id="1535204"/>
    <lineage>
        <taxon>Bacteria</taxon>
        <taxon>Bacillati</taxon>
        <taxon>Bacillota</taxon>
        <taxon>Bacilli</taxon>
        <taxon>Bacillales</taxon>
        <taxon>Bacillaceae</taxon>
        <taxon>Metabacillus</taxon>
    </lineage>
</organism>
<evidence type="ECO:0000256" key="1">
    <source>
        <dbReference type="SAM" id="Phobius"/>
    </source>
</evidence>
<dbReference type="RefSeq" id="WP_247346099.1">
    <property type="nucleotide sequence ID" value="NZ_CP095550.1"/>
</dbReference>